<dbReference type="OrthoDB" id="120213at2157"/>
<name>A0A117ISZ1_9EURY</name>
<keyword evidence="2" id="KW-0689">Ribosomal protein</keyword>
<dbReference type="InterPro" id="IPR000182">
    <property type="entry name" value="GNAT_dom"/>
</dbReference>
<comment type="caution">
    <text evidence="2">The sequence shown here is derived from an EMBL/GenBank/DDBJ whole genome shotgun (WGS) entry which is preliminary data.</text>
</comment>
<dbReference type="PROSITE" id="PS51186">
    <property type="entry name" value="GNAT"/>
    <property type="match status" value="1"/>
</dbReference>
<reference evidence="2 3" key="1">
    <citation type="submission" date="2015-10" db="EMBL/GenBank/DDBJ databases">
        <title>Draft genome sequence of Thermococcus celericrescens strain DSM 17994.</title>
        <authorList>
            <person name="Hong S.-J."/>
            <person name="Park C.-E."/>
            <person name="Shin J.-H."/>
        </authorList>
    </citation>
    <scope>NUCLEOTIDE SEQUENCE [LARGE SCALE GENOMIC DNA]</scope>
    <source>
        <strain evidence="2 3">DSM 17994</strain>
    </source>
</reference>
<dbReference type="GO" id="GO:0005840">
    <property type="term" value="C:ribosome"/>
    <property type="evidence" value="ECO:0007669"/>
    <property type="project" value="UniProtKB-KW"/>
</dbReference>
<evidence type="ECO:0000259" key="1">
    <source>
        <dbReference type="PROSITE" id="PS51186"/>
    </source>
</evidence>
<feature type="domain" description="N-acetyltransferase" evidence="1">
    <location>
        <begin position="19"/>
        <end position="175"/>
    </location>
</feature>
<keyword evidence="3" id="KW-1185">Reference proteome</keyword>
<proteinExistence type="predicted"/>
<organism evidence="2 3">
    <name type="scientific">Thermococcus celericrescens</name>
    <dbReference type="NCBI Taxonomy" id="227598"/>
    <lineage>
        <taxon>Archaea</taxon>
        <taxon>Methanobacteriati</taxon>
        <taxon>Methanobacteriota</taxon>
        <taxon>Thermococci</taxon>
        <taxon>Thermococcales</taxon>
        <taxon>Thermococcaceae</taxon>
        <taxon>Thermococcus</taxon>
    </lineage>
</organism>
<dbReference type="EMBL" id="LLYW01000035">
    <property type="protein sequence ID" value="KUH32352.1"/>
    <property type="molecule type" value="Genomic_DNA"/>
</dbReference>
<dbReference type="PANTHER" id="PTHR43328:SF1">
    <property type="entry name" value="N-ACETYLTRANSFERASE DOMAIN-CONTAINING PROTEIN"/>
    <property type="match status" value="1"/>
</dbReference>
<dbReference type="InterPro" id="IPR016181">
    <property type="entry name" value="Acyl_CoA_acyltransferase"/>
</dbReference>
<dbReference type="CDD" id="cd04301">
    <property type="entry name" value="NAT_SF"/>
    <property type="match status" value="1"/>
</dbReference>
<evidence type="ECO:0000313" key="2">
    <source>
        <dbReference type="EMBL" id="KUH32352.1"/>
    </source>
</evidence>
<keyword evidence="2" id="KW-0808">Transferase</keyword>
<dbReference type="Pfam" id="PF13302">
    <property type="entry name" value="Acetyltransf_3"/>
    <property type="match status" value="1"/>
</dbReference>
<dbReference type="Proteomes" id="UP000053462">
    <property type="component" value="Unassembled WGS sequence"/>
</dbReference>
<sequence length="199" mass="23402">MRPIILRGSLVSIGMLLKDDLRQVWLWYNDRDVRKYLSFPEEIFFYEDELEWYEALRREKKHEKVFAIMENSSRSLVGLVGLHRIDHHNGRAELGYFLAKRHWGHGYASEAVKLALEYAFEWLNLRKVYAHVFETNIASIRVLEKNGFKLAGRWRKHQYVPGEGFVDVLMYERFREQDAINESPTNADLLPAVKGEGSA</sequence>
<evidence type="ECO:0000313" key="3">
    <source>
        <dbReference type="Proteomes" id="UP000053462"/>
    </source>
</evidence>
<accession>A0A117ISZ1</accession>
<dbReference type="PANTHER" id="PTHR43328">
    <property type="entry name" value="ACETYLTRANSFERASE-RELATED"/>
    <property type="match status" value="1"/>
</dbReference>
<dbReference type="SUPFAM" id="SSF55729">
    <property type="entry name" value="Acyl-CoA N-acyltransferases (Nat)"/>
    <property type="match status" value="1"/>
</dbReference>
<dbReference type="RefSeq" id="WP_058939433.1">
    <property type="nucleotide sequence ID" value="NZ_LLYW01000035.1"/>
</dbReference>
<keyword evidence="2" id="KW-0687">Ribonucleoprotein</keyword>
<dbReference type="AlphaFoldDB" id="A0A117ISZ1"/>
<dbReference type="Gene3D" id="3.40.630.30">
    <property type="match status" value="1"/>
</dbReference>
<gene>
    <name evidence="2" type="ORF">APY94_09660</name>
</gene>
<dbReference type="GO" id="GO:0016747">
    <property type="term" value="F:acyltransferase activity, transferring groups other than amino-acyl groups"/>
    <property type="evidence" value="ECO:0007669"/>
    <property type="project" value="InterPro"/>
</dbReference>
<protein>
    <submittedName>
        <fullName evidence="2">Ribosomal protein-serine acetyltransferase</fullName>
    </submittedName>
</protein>
<dbReference type="STRING" id="227598.APY94_09660"/>